<keyword evidence="4" id="KW-0456">Lyase</keyword>
<dbReference type="CDD" id="cd00452">
    <property type="entry name" value="KDPG_aldolase"/>
    <property type="match status" value="1"/>
</dbReference>
<sequence>MKEANRFSWDKFHETPVVGIIRGMGFQDVRRIAKAYLEAGFTTLEVTMNTDAACELIRDLGQEFSQLNIGAGTVCSERDLDQALAAGAQFIVTPIVDVAVIRKCVDLEIPIFPGAYTPTEIYQAWSAGAPAVKVFPATQLGPSFIKDVLAPLDQVRLLPTGGVDIHTIRAFFEAGAVGVGMGGSLFDSQLIQKGEFEKLKEHFVAIKAAIKDFCKK</sequence>
<evidence type="ECO:0000313" key="6">
    <source>
        <dbReference type="EMBL" id="MBN7813347.1"/>
    </source>
</evidence>
<evidence type="ECO:0000256" key="2">
    <source>
        <dbReference type="ARBA" id="ARBA00006906"/>
    </source>
</evidence>
<dbReference type="InterPro" id="IPR013785">
    <property type="entry name" value="Aldolase_TIM"/>
</dbReference>
<organism evidence="6 7">
    <name type="scientific">Algoriphagus oliviformis</name>
    <dbReference type="NCBI Taxonomy" id="2811231"/>
    <lineage>
        <taxon>Bacteria</taxon>
        <taxon>Pseudomonadati</taxon>
        <taxon>Bacteroidota</taxon>
        <taxon>Cytophagia</taxon>
        <taxon>Cytophagales</taxon>
        <taxon>Cyclobacteriaceae</taxon>
        <taxon>Algoriphagus</taxon>
    </lineage>
</organism>
<dbReference type="Pfam" id="PF01081">
    <property type="entry name" value="Aldolase"/>
    <property type="match status" value="1"/>
</dbReference>
<keyword evidence="7" id="KW-1185">Reference proteome</keyword>
<gene>
    <name evidence="6" type="ORF">J0A68_20500</name>
</gene>
<comment type="similarity">
    <text evidence="2">Belongs to the KHG/KDPG aldolase family.</text>
</comment>
<evidence type="ECO:0000256" key="5">
    <source>
        <dbReference type="ARBA" id="ARBA00023277"/>
    </source>
</evidence>
<keyword evidence="5" id="KW-0119">Carbohydrate metabolism</keyword>
<comment type="subunit">
    <text evidence="3">Homotrimer.</text>
</comment>
<dbReference type="PANTHER" id="PTHR30246">
    <property type="entry name" value="2-KETO-3-DEOXY-6-PHOSPHOGLUCONATE ALDOLASE"/>
    <property type="match status" value="1"/>
</dbReference>
<dbReference type="PANTHER" id="PTHR30246:SF1">
    <property type="entry name" value="2-DEHYDRO-3-DEOXY-6-PHOSPHOGALACTONATE ALDOLASE-RELATED"/>
    <property type="match status" value="1"/>
</dbReference>
<accession>A0ABS3C8P8</accession>
<comment type="pathway">
    <text evidence="1">Carbohydrate acid metabolism.</text>
</comment>
<protein>
    <submittedName>
        <fullName evidence="6">Bifunctional 4-hydroxy-2-oxoglutarate aldolase/2-dehydro-3-deoxy-phosphogluconate aldolase</fullName>
    </submittedName>
</protein>
<comment type="caution">
    <text evidence="6">The sequence shown here is derived from an EMBL/GenBank/DDBJ whole genome shotgun (WGS) entry which is preliminary data.</text>
</comment>
<dbReference type="Proteomes" id="UP000664317">
    <property type="component" value="Unassembled WGS sequence"/>
</dbReference>
<proteinExistence type="inferred from homology"/>
<evidence type="ECO:0000313" key="7">
    <source>
        <dbReference type="Proteomes" id="UP000664317"/>
    </source>
</evidence>
<name>A0ABS3C8P8_9BACT</name>
<evidence type="ECO:0000256" key="4">
    <source>
        <dbReference type="ARBA" id="ARBA00023239"/>
    </source>
</evidence>
<dbReference type="Gene3D" id="3.20.20.70">
    <property type="entry name" value="Aldolase class I"/>
    <property type="match status" value="1"/>
</dbReference>
<evidence type="ECO:0000256" key="1">
    <source>
        <dbReference type="ARBA" id="ARBA00004761"/>
    </source>
</evidence>
<dbReference type="NCBIfam" id="TIGR01182">
    <property type="entry name" value="eda"/>
    <property type="match status" value="1"/>
</dbReference>
<dbReference type="EMBL" id="JAFKCT010000012">
    <property type="protein sequence ID" value="MBN7813347.1"/>
    <property type="molecule type" value="Genomic_DNA"/>
</dbReference>
<reference evidence="6 7" key="1">
    <citation type="submission" date="2021-03" db="EMBL/GenBank/DDBJ databases">
        <title>novel species isolated from a fishpond in China.</title>
        <authorList>
            <person name="Lu H."/>
            <person name="Cai Z."/>
        </authorList>
    </citation>
    <scope>NUCLEOTIDE SEQUENCE [LARGE SCALE GENOMIC DNA]</scope>
    <source>
        <strain evidence="6 7">H41</strain>
    </source>
</reference>
<evidence type="ECO:0000256" key="3">
    <source>
        <dbReference type="ARBA" id="ARBA00011233"/>
    </source>
</evidence>
<dbReference type="InterPro" id="IPR000887">
    <property type="entry name" value="Aldlse_KDPG_KHG"/>
</dbReference>
<dbReference type="SUPFAM" id="SSF51569">
    <property type="entry name" value="Aldolase"/>
    <property type="match status" value="1"/>
</dbReference>
<dbReference type="RefSeq" id="WP_206580121.1">
    <property type="nucleotide sequence ID" value="NZ_JAFKCT010000012.1"/>
</dbReference>